<dbReference type="HOGENOM" id="CLU_1710776_0_0_9"/>
<accession>G5IHA6</accession>
<proteinExistence type="predicted"/>
<dbReference type="RefSeq" id="WP_006780862.1">
    <property type="nucleotide sequence ID" value="NZ_CP040506.1"/>
</dbReference>
<dbReference type="Proteomes" id="UP000005384">
    <property type="component" value="Unassembled WGS sequence"/>
</dbReference>
<keyword evidence="2" id="KW-1185">Reference proteome</keyword>
<protein>
    <submittedName>
        <fullName evidence="1">Uncharacterized protein</fullName>
    </submittedName>
</protein>
<comment type="caution">
    <text evidence="1">The sequence shown here is derived from an EMBL/GenBank/DDBJ whole genome shotgun (WGS) entry which is preliminary data.</text>
</comment>
<name>G5IHA6_9FIRM</name>
<sequence>MSRISADECKHMDMEWYGVDRQGNIAVFCSGGEGNLPEFVCENEERADELIAHFDKFEKITSSIIIFPKTKIGRAEQIARDFSDKGLYYFDADDGTKLGVCTFHEYYTKHSAPQNPLKYELLPKHVREILKHNFMEIEDFSLVDTIHVKHAYI</sequence>
<gene>
    <name evidence="1" type="ORF">HMPREF9473_02884</name>
</gene>
<dbReference type="AlphaFoldDB" id="G5IHA6"/>
<dbReference type="EMBL" id="ADLN01000075">
    <property type="protein sequence ID" value="EHI59177.1"/>
    <property type="molecule type" value="Genomic_DNA"/>
</dbReference>
<dbReference type="OrthoDB" id="1848812at2"/>
<evidence type="ECO:0000313" key="1">
    <source>
        <dbReference type="EMBL" id="EHI59177.1"/>
    </source>
</evidence>
<organism evidence="1 2">
    <name type="scientific">Hungatella hathewayi WAL-18680</name>
    <dbReference type="NCBI Taxonomy" id="742737"/>
    <lineage>
        <taxon>Bacteria</taxon>
        <taxon>Bacillati</taxon>
        <taxon>Bacillota</taxon>
        <taxon>Clostridia</taxon>
        <taxon>Lachnospirales</taxon>
        <taxon>Lachnospiraceae</taxon>
        <taxon>Hungatella</taxon>
    </lineage>
</organism>
<evidence type="ECO:0000313" key="2">
    <source>
        <dbReference type="Proteomes" id="UP000005384"/>
    </source>
</evidence>
<reference evidence="1 2" key="1">
    <citation type="submission" date="2011-08" db="EMBL/GenBank/DDBJ databases">
        <title>The Genome Sequence of Clostridium hathewayi WAL-18680.</title>
        <authorList>
            <consortium name="The Broad Institute Genome Sequencing Platform"/>
            <person name="Earl A."/>
            <person name="Ward D."/>
            <person name="Feldgarden M."/>
            <person name="Gevers D."/>
            <person name="Finegold S.M."/>
            <person name="Summanen P.H."/>
            <person name="Molitoris D.R."/>
            <person name="Song M."/>
            <person name="Daigneault M."/>
            <person name="Allen-Vercoe E."/>
            <person name="Young S.K."/>
            <person name="Zeng Q."/>
            <person name="Gargeya S."/>
            <person name="Fitzgerald M."/>
            <person name="Haas B."/>
            <person name="Abouelleil A."/>
            <person name="Alvarado L."/>
            <person name="Arachchi H.M."/>
            <person name="Berlin A."/>
            <person name="Brown A."/>
            <person name="Chapman S.B."/>
            <person name="Chen Z."/>
            <person name="Dunbar C."/>
            <person name="Freedman E."/>
            <person name="Gearin G."/>
            <person name="Gellesch M."/>
            <person name="Goldberg J."/>
            <person name="Griggs A."/>
            <person name="Gujja S."/>
            <person name="Heiman D."/>
            <person name="Howarth C."/>
            <person name="Larson L."/>
            <person name="Lui A."/>
            <person name="MacDonald P.J.P."/>
            <person name="Montmayeur A."/>
            <person name="Murphy C."/>
            <person name="Neiman D."/>
            <person name="Pearson M."/>
            <person name="Priest M."/>
            <person name="Roberts A."/>
            <person name="Saif S."/>
            <person name="Shea T."/>
            <person name="Shenoy N."/>
            <person name="Sisk P."/>
            <person name="Stolte C."/>
            <person name="Sykes S."/>
            <person name="Wortman J."/>
            <person name="Nusbaum C."/>
            <person name="Birren B."/>
        </authorList>
    </citation>
    <scope>NUCLEOTIDE SEQUENCE [LARGE SCALE GENOMIC DNA]</scope>
    <source>
        <strain evidence="1 2">WAL-18680</strain>
    </source>
</reference>